<dbReference type="AlphaFoldDB" id="A0A7S3N5Y7"/>
<feature type="region of interest" description="Disordered" evidence="1">
    <location>
        <begin position="64"/>
        <end position="98"/>
    </location>
</feature>
<sequence>MNTESVSQQGVLNSYKMNVDARMVYGFVMKADGKSEAYPLGKHNGPSSLIDKVLHTSNETASLPKYCPKVRGRSHDDKSPSLHVLPHEHKEEQSEEHKHVGAVQVLADRVHNNKHLVIMKARLKKKPELDEAENDRIKLAFERYKQSKRQKGYSRIASHSPLYYNSNR</sequence>
<feature type="region of interest" description="Disordered" evidence="1">
    <location>
        <begin position="147"/>
        <end position="168"/>
    </location>
</feature>
<reference evidence="3" key="1">
    <citation type="submission" date="2021-01" db="EMBL/GenBank/DDBJ databases">
        <authorList>
            <person name="Corre E."/>
            <person name="Pelletier E."/>
            <person name="Niang G."/>
            <person name="Scheremetjew M."/>
            <person name="Finn R."/>
            <person name="Kale V."/>
            <person name="Holt S."/>
            <person name="Cochrane G."/>
            <person name="Meng A."/>
            <person name="Brown T."/>
            <person name="Cohen L."/>
        </authorList>
    </citation>
    <scope>NUCLEOTIDE SEQUENCE</scope>
    <source>
        <strain evidence="3">FSP1.4</strain>
    </source>
</reference>
<protein>
    <submittedName>
        <fullName evidence="3">Uncharacterized protein</fullName>
    </submittedName>
</protein>
<organism evidence="3">
    <name type="scientific">Euplotes harpa</name>
    <dbReference type="NCBI Taxonomy" id="151035"/>
    <lineage>
        <taxon>Eukaryota</taxon>
        <taxon>Sar</taxon>
        <taxon>Alveolata</taxon>
        <taxon>Ciliophora</taxon>
        <taxon>Intramacronucleata</taxon>
        <taxon>Spirotrichea</taxon>
        <taxon>Hypotrichia</taxon>
        <taxon>Euplotida</taxon>
        <taxon>Euplotidae</taxon>
        <taxon>Euplotes</taxon>
    </lineage>
</organism>
<proteinExistence type="predicted"/>
<name>A0A7S3N5Y7_9SPIT</name>
<feature type="compositionally biased region" description="Basic and acidic residues" evidence="1">
    <location>
        <begin position="73"/>
        <end position="98"/>
    </location>
</feature>
<evidence type="ECO:0000256" key="1">
    <source>
        <dbReference type="SAM" id="MobiDB-lite"/>
    </source>
</evidence>
<accession>A0A7S3N5Y7</accession>
<evidence type="ECO:0000313" key="3">
    <source>
        <dbReference type="EMBL" id="CAE0343375.1"/>
    </source>
</evidence>
<dbReference type="EMBL" id="HBII01005037">
    <property type="protein sequence ID" value="CAE0343375.1"/>
    <property type="molecule type" value="Transcribed_RNA"/>
</dbReference>
<dbReference type="EMBL" id="HBII01005015">
    <property type="protein sequence ID" value="CAE0343359.1"/>
    <property type="molecule type" value="Transcribed_RNA"/>
</dbReference>
<evidence type="ECO:0000313" key="2">
    <source>
        <dbReference type="EMBL" id="CAE0343359.1"/>
    </source>
</evidence>
<gene>
    <name evidence="2" type="ORF">EHAR0213_LOCUS2266</name>
    <name evidence="3" type="ORF">EHAR0213_LOCUS2282</name>
</gene>